<proteinExistence type="predicted"/>
<evidence type="ECO:0000313" key="1">
    <source>
        <dbReference type="EMBL" id="SAL96851.1"/>
    </source>
</evidence>
<name>A0A168LIE5_ABSGL</name>
<keyword evidence="2" id="KW-1185">Reference proteome</keyword>
<accession>A0A168LIE5</accession>
<reference evidence="1" key="1">
    <citation type="submission" date="2016-04" db="EMBL/GenBank/DDBJ databases">
        <authorList>
            <person name="Evans L.H."/>
            <person name="Alamgir A."/>
            <person name="Owens N."/>
            <person name="Weber N.D."/>
            <person name="Virtaneva K."/>
            <person name="Barbian K."/>
            <person name="Babar A."/>
            <person name="Rosenke K."/>
        </authorList>
    </citation>
    <scope>NUCLEOTIDE SEQUENCE [LARGE SCALE GENOMIC DNA]</scope>
    <source>
        <strain evidence="1">CBS 101.48</strain>
    </source>
</reference>
<evidence type="ECO:0000313" key="2">
    <source>
        <dbReference type="Proteomes" id="UP000078561"/>
    </source>
</evidence>
<dbReference type="Proteomes" id="UP000078561">
    <property type="component" value="Unassembled WGS sequence"/>
</dbReference>
<gene>
    <name evidence="1" type="primary">ABSGL_02288.1 scaffold 3129</name>
</gene>
<dbReference type="InParanoid" id="A0A168LIE5"/>
<dbReference type="EMBL" id="LT551371">
    <property type="protein sequence ID" value="SAL96851.1"/>
    <property type="molecule type" value="Genomic_DNA"/>
</dbReference>
<organism evidence="1">
    <name type="scientific">Absidia glauca</name>
    <name type="common">Pin mould</name>
    <dbReference type="NCBI Taxonomy" id="4829"/>
    <lineage>
        <taxon>Eukaryota</taxon>
        <taxon>Fungi</taxon>
        <taxon>Fungi incertae sedis</taxon>
        <taxon>Mucoromycota</taxon>
        <taxon>Mucoromycotina</taxon>
        <taxon>Mucoromycetes</taxon>
        <taxon>Mucorales</taxon>
        <taxon>Cunninghamellaceae</taxon>
        <taxon>Absidia</taxon>
    </lineage>
</organism>
<protein>
    <submittedName>
        <fullName evidence="1">Uncharacterized protein</fullName>
    </submittedName>
</protein>
<sequence>MAADLNRIPVRLGAMAADFKRTPVRLGTMTTGFEGNSHWTAECQLKFRPLLDLPFDPNFTSTGILSDRQTSSEDIWWNGKNAFFV</sequence>
<dbReference type="AlphaFoldDB" id="A0A168LIE5"/>